<dbReference type="InterPro" id="IPR057981">
    <property type="entry name" value="TPR_LAA1-like_C"/>
</dbReference>
<sequence length="2012" mass="215549">MAGQPTDQDTLIDESKLATENGDIYLFTWLSDLDKSLASMPADELKSHQGEFEATLIKVISGSAPYPPPGRPLRNLVARCLISLYSLTEARTLFDTLQKFMAIVSDMKAVDRDTSRIAALYCVGELMLKFGSQVMSFMAEIGTVTIKTYRSSSSVSLRTHALLALRNALLSARRAVPDPLARDILKQMRNGLSDKALPVQRAAAEVLMTMYSSGTDIRAQSDIEAVVQICTRSLESADQLTRRSLARLVGQVLTASKPPSPPPAPAKPSQPGAEDDDSIGPSAAGSVDTETLKTVLEPGEMFSLIAAQFNKPNTSRKTKIGLFDFYCSLITALGPAFVDSDYSLIVSHFVTDIISHPRPTAPQSSSARYDELLLRKLVGTVLHDLVGVRMLSEQGQISAIQELASKYLKRWPAMMPGQTEPNSQVLVCVLNEVGALLGVLGNAPTPVQDALAEPLMTLLSHPSHAVRISAAWALRRFCESTPIQLAKSLLNLIDHLTRDLASLPVPSSASPTSTADRGARALGHAAAVSALVSLIPRHPLYLSYDLAAKVLDTAISLLKRSGEHEISVAEPEVEIAWTCIASLMSLGPNFVRGHLPQLLVLWRNALPKPTSKDTATATGRSAAEWAFLIHVRESALGAICCFLKSNSPSLVTLDVTRRISSLLTNALLFANAYARQNVTELLEQYRLLGRKGLGLQSREALLRRRVFQCFGALGLGAVAESTQTTLLQSAIGIFAGPDYGGTGVQGAIAASAGGFTSVWQSADGIAFGVTGIEIGRDGEDSGKGADRLNRDTVEVTVDDLHMKPLLGSYEYDPLMLCESPSDTTEREPLAATTAVVDAAIELFAHLLPLQDLSSSIKVLNQCIENVKSNKLERNAGRRAAMLINVVIALTLALRRVTGQSGQRLAREVWANTQVSGLLSPFLKDALVESDPVLREATSEAVGRLASLAGTAFLAQQIKQLVDQVVSNRDPYGRAGCASAFGAIHNHVGGLAAGPLLKTTVNILMSLSNDPHPVVHFYALDALGSVISAASLAYGPFVSSTIGMLFKLYLLDSHEQEGGSLAMANMKGDLPAYQAVCHVIDASITVLGPDMQESNRTRNLILDLVRQFSVEDDDGVRVEAIKCIQHSLMFAPDHTPMTQLVEQLSSHLSSSRRPLKIAAINALYQLVQRDALAMSRVGGDRLVEQLFAMLDDDPSIDGVRNVISSWLTQTAVHNPSAWIDLCQRIMSRTTASQQATDAASKGAFRDDEGESLNLGGTTGTADEGQSPSTSRWRTQLFALQCLHDICTLVSESGRREQVDIPFARSHGIPIRALLVSRVADLIRMAFTASAAYVTEIRLEGLVVLRDVITVFAASPDPDYEDSLLLEQYQAPITAALTPAFSAESTPDILASAVGTCAIFVGCGVIKDAGRMGRILKLLTSALEQIKDSGTLSLGDAGPLSPNASAMLRVATASAWAQLEVASAQHTYLANILKPYRSTLASLWLGSLRDYASIRGESEVAQEASSSTMDSAYSSLGREVLLPYYADSWVVILQAVSSAMSEKDPNILAAMDGLEDATKLRTDPSSRKDPTAMFFVLFGLIYDSLASSSIDSSSVQASRRTSEVALGALRYLIRPEYSGQALLQPSIFEEFIGLCYRLALTESSEAQIHLLSALTAFATSQGTDASGSISWNAPQARCLRVCAHVLRRAIPGAHSTGSYAGSMAVSDRVALIRAGFAAFASVGETIGPASTEDVRAAGLSLYGDLLKDESSDSDFVGPTLQSLKLLLEKAPTSPSRRDQYARSVHGIISACLINIDNMRGRQGAIASKIIRGNLLAMVLILTSLPNTVQLGKPVIERACFLVTEHLRGSDEVAVTAAQCAKTLIISSASGSVLLRYCSRMLIPGIVGYLLMIAGLGEGSVKETHVRAASEVLKAFSAYLTSTPEDLRGRLLGVIMPTLTYLLDPGATSSPLHALCVAQLLSYATLSPAAFKDVTAKLQPQSREVLEESLRQSLGSRATSVEQTSQKPQISLRAF</sequence>
<evidence type="ECO:0000313" key="7">
    <source>
        <dbReference type="Proteomes" id="UP000305948"/>
    </source>
</evidence>
<dbReference type="Gene3D" id="1.25.10.10">
    <property type="entry name" value="Leucine-rich Repeat Variant"/>
    <property type="match status" value="3"/>
</dbReference>
<dbReference type="STRING" id="5364.A0A5C3MVX9"/>
<dbReference type="GO" id="GO:0005794">
    <property type="term" value="C:Golgi apparatus"/>
    <property type="evidence" value="ECO:0007669"/>
    <property type="project" value="TreeGrafter"/>
</dbReference>
<keyword evidence="7" id="KW-1185">Reference proteome</keyword>
<dbReference type="GO" id="GO:0016020">
    <property type="term" value="C:membrane"/>
    <property type="evidence" value="ECO:0007669"/>
    <property type="project" value="TreeGrafter"/>
</dbReference>
<dbReference type="GO" id="GO:0030139">
    <property type="term" value="C:endocytic vesicle"/>
    <property type="evidence" value="ECO:0007669"/>
    <property type="project" value="TreeGrafter"/>
</dbReference>
<dbReference type="Pfam" id="PF02985">
    <property type="entry name" value="HEAT"/>
    <property type="match status" value="1"/>
</dbReference>
<dbReference type="PANTHER" id="PTHR21663">
    <property type="entry name" value="HYPOTHETICAL HEAT DOMAIN-CONTAINING"/>
    <property type="match status" value="1"/>
</dbReference>
<dbReference type="GO" id="GO:0042147">
    <property type="term" value="P:retrograde transport, endosome to Golgi"/>
    <property type="evidence" value="ECO:0007669"/>
    <property type="project" value="TreeGrafter"/>
</dbReference>
<dbReference type="GO" id="GO:0006897">
    <property type="term" value="P:endocytosis"/>
    <property type="evidence" value="ECO:0007669"/>
    <property type="project" value="TreeGrafter"/>
</dbReference>
<evidence type="ECO:0000259" key="5">
    <source>
        <dbReference type="Pfam" id="PF25808"/>
    </source>
</evidence>
<dbReference type="InterPro" id="IPR000357">
    <property type="entry name" value="HEAT"/>
</dbReference>
<organism evidence="6 7">
    <name type="scientific">Heliocybe sulcata</name>
    <dbReference type="NCBI Taxonomy" id="5364"/>
    <lineage>
        <taxon>Eukaryota</taxon>
        <taxon>Fungi</taxon>
        <taxon>Dikarya</taxon>
        <taxon>Basidiomycota</taxon>
        <taxon>Agaricomycotina</taxon>
        <taxon>Agaricomycetes</taxon>
        <taxon>Gloeophyllales</taxon>
        <taxon>Gloeophyllaceae</taxon>
        <taxon>Heliocybe</taxon>
    </lineage>
</organism>
<dbReference type="InterPro" id="IPR011989">
    <property type="entry name" value="ARM-like"/>
</dbReference>
<feature type="compositionally biased region" description="Polar residues" evidence="4">
    <location>
        <begin position="1258"/>
        <end position="1267"/>
    </location>
</feature>
<dbReference type="GO" id="GO:0008104">
    <property type="term" value="P:intracellular protein localization"/>
    <property type="evidence" value="ECO:0007669"/>
    <property type="project" value="TreeGrafter"/>
</dbReference>
<dbReference type="Proteomes" id="UP000305948">
    <property type="component" value="Unassembled WGS sequence"/>
</dbReference>
<proteinExistence type="inferred from homology"/>
<dbReference type="SUPFAM" id="SSF48371">
    <property type="entry name" value="ARM repeat"/>
    <property type="match status" value="3"/>
</dbReference>
<feature type="compositionally biased region" description="Pro residues" evidence="4">
    <location>
        <begin position="258"/>
        <end position="268"/>
    </location>
</feature>
<name>A0A5C3MVX9_9AGAM</name>
<comment type="similarity">
    <text evidence="1">Belongs to the HEATR5 family.</text>
</comment>
<evidence type="ECO:0000256" key="2">
    <source>
        <dbReference type="ARBA" id="ARBA00022737"/>
    </source>
</evidence>
<gene>
    <name evidence="6" type="ORF">OE88DRAFT_1704789</name>
</gene>
<dbReference type="PANTHER" id="PTHR21663:SF0">
    <property type="entry name" value="HEAT REPEAT-CONTAINING PROTEIN 5B"/>
    <property type="match status" value="1"/>
</dbReference>
<evidence type="ECO:0000256" key="3">
    <source>
        <dbReference type="PROSITE-ProRule" id="PRU00103"/>
    </source>
</evidence>
<evidence type="ECO:0000256" key="1">
    <source>
        <dbReference type="ARBA" id="ARBA00008304"/>
    </source>
</evidence>
<dbReference type="OrthoDB" id="192608at2759"/>
<feature type="compositionally biased region" description="Polar residues" evidence="4">
    <location>
        <begin position="1993"/>
        <end position="2006"/>
    </location>
</feature>
<protein>
    <submittedName>
        <fullName evidence="6">Clathrin-coated vesicle protein</fullName>
    </submittedName>
</protein>
<keyword evidence="2" id="KW-0677">Repeat</keyword>
<dbReference type="InterPro" id="IPR040108">
    <property type="entry name" value="Laa1/Sip1/HEATR5"/>
</dbReference>
<dbReference type="EMBL" id="ML213520">
    <property type="protein sequence ID" value="TFK48336.1"/>
    <property type="molecule type" value="Genomic_DNA"/>
</dbReference>
<dbReference type="Pfam" id="PF25808">
    <property type="entry name" value="TPR_LAA1_C"/>
    <property type="match status" value="1"/>
</dbReference>
<reference evidence="6 7" key="1">
    <citation type="journal article" date="2019" name="Nat. Ecol. Evol.">
        <title>Megaphylogeny resolves global patterns of mushroom evolution.</title>
        <authorList>
            <person name="Varga T."/>
            <person name="Krizsan K."/>
            <person name="Foldi C."/>
            <person name="Dima B."/>
            <person name="Sanchez-Garcia M."/>
            <person name="Sanchez-Ramirez S."/>
            <person name="Szollosi G.J."/>
            <person name="Szarkandi J.G."/>
            <person name="Papp V."/>
            <person name="Albert L."/>
            <person name="Andreopoulos W."/>
            <person name="Angelini C."/>
            <person name="Antonin V."/>
            <person name="Barry K.W."/>
            <person name="Bougher N.L."/>
            <person name="Buchanan P."/>
            <person name="Buyck B."/>
            <person name="Bense V."/>
            <person name="Catcheside P."/>
            <person name="Chovatia M."/>
            <person name="Cooper J."/>
            <person name="Damon W."/>
            <person name="Desjardin D."/>
            <person name="Finy P."/>
            <person name="Geml J."/>
            <person name="Haridas S."/>
            <person name="Hughes K."/>
            <person name="Justo A."/>
            <person name="Karasinski D."/>
            <person name="Kautmanova I."/>
            <person name="Kiss B."/>
            <person name="Kocsube S."/>
            <person name="Kotiranta H."/>
            <person name="LaButti K.M."/>
            <person name="Lechner B.E."/>
            <person name="Liimatainen K."/>
            <person name="Lipzen A."/>
            <person name="Lukacs Z."/>
            <person name="Mihaltcheva S."/>
            <person name="Morgado L.N."/>
            <person name="Niskanen T."/>
            <person name="Noordeloos M.E."/>
            <person name="Ohm R.A."/>
            <person name="Ortiz-Santana B."/>
            <person name="Ovrebo C."/>
            <person name="Racz N."/>
            <person name="Riley R."/>
            <person name="Savchenko A."/>
            <person name="Shiryaev A."/>
            <person name="Soop K."/>
            <person name="Spirin V."/>
            <person name="Szebenyi C."/>
            <person name="Tomsovsky M."/>
            <person name="Tulloss R.E."/>
            <person name="Uehling J."/>
            <person name="Grigoriev I.V."/>
            <person name="Vagvolgyi C."/>
            <person name="Papp T."/>
            <person name="Martin F.M."/>
            <person name="Miettinen O."/>
            <person name="Hibbett D.S."/>
            <person name="Nagy L.G."/>
        </authorList>
    </citation>
    <scope>NUCLEOTIDE SEQUENCE [LARGE SCALE GENOMIC DNA]</scope>
    <source>
        <strain evidence="6 7">OMC1185</strain>
    </source>
</reference>
<dbReference type="InterPro" id="IPR016024">
    <property type="entry name" value="ARM-type_fold"/>
</dbReference>
<feature type="region of interest" description="Disordered" evidence="4">
    <location>
        <begin position="1235"/>
        <end position="1267"/>
    </location>
</feature>
<dbReference type="InterPro" id="IPR021133">
    <property type="entry name" value="HEAT_type_2"/>
</dbReference>
<feature type="repeat" description="HEAT" evidence="3">
    <location>
        <begin position="918"/>
        <end position="956"/>
    </location>
</feature>
<feature type="domain" description="LAA1-like C-terminal TPR repeats" evidence="5">
    <location>
        <begin position="1830"/>
        <end position="1997"/>
    </location>
</feature>
<feature type="region of interest" description="Disordered" evidence="4">
    <location>
        <begin position="253"/>
        <end position="286"/>
    </location>
</feature>
<dbReference type="InterPro" id="IPR046837">
    <property type="entry name" value="Laa1/Sip1/HEATR5-like_HEAT"/>
</dbReference>
<dbReference type="Pfam" id="PF20210">
    <property type="entry name" value="Laa1_Sip1_HTR5"/>
    <property type="match status" value="1"/>
</dbReference>
<dbReference type="GO" id="GO:0005829">
    <property type="term" value="C:cytosol"/>
    <property type="evidence" value="ECO:0007669"/>
    <property type="project" value="GOC"/>
</dbReference>
<evidence type="ECO:0000256" key="4">
    <source>
        <dbReference type="SAM" id="MobiDB-lite"/>
    </source>
</evidence>
<evidence type="ECO:0000313" key="6">
    <source>
        <dbReference type="EMBL" id="TFK48336.1"/>
    </source>
</evidence>
<accession>A0A5C3MVX9</accession>
<dbReference type="PROSITE" id="PS50077">
    <property type="entry name" value="HEAT_REPEAT"/>
    <property type="match status" value="1"/>
</dbReference>
<feature type="region of interest" description="Disordered" evidence="4">
    <location>
        <begin position="1993"/>
        <end position="2012"/>
    </location>
</feature>